<dbReference type="EMBL" id="LK056665">
    <property type="protein sequence ID" value="CDS82241.1"/>
    <property type="molecule type" value="Genomic_DNA"/>
</dbReference>
<evidence type="ECO:0000259" key="1">
    <source>
        <dbReference type="Pfam" id="PF03184"/>
    </source>
</evidence>
<dbReference type="InterPro" id="IPR004875">
    <property type="entry name" value="DDE_SF_endonuclease_dom"/>
</dbReference>
<gene>
    <name evidence="2" type="ORF">SPSC_03061</name>
</gene>
<reference evidence="2" key="1">
    <citation type="submission" date="2014-06" db="EMBL/GenBank/DDBJ databases">
        <authorList>
            <person name="Ju J."/>
            <person name="Zhang J."/>
        </authorList>
    </citation>
    <scope>NUCLEOTIDE SEQUENCE</scope>
    <source>
        <strain evidence="2">SscI8</strain>
    </source>
</reference>
<protein>
    <submittedName>
        <fullName evidence="2">Related to transposase</fullName>
    </submittedName>
</protein>
<sequence>MKGKHHTIGEHQQMEGIPATWQFSKSNNGWTTNELTIEWLESVFHPNTTLSMPSAWHLLIVNRHRSHISTKFLNTAWHLHIVPLLFLPHSTHLMQLLDISVFGPLTATYCHLINSIAQHVVTDINKSQFISFYTQACELVLMQMAAQKAFSDSRMTINLDPKRVLNQLPGYVSPILCQSEAFQ</sequence>
<proteinExistence type="predicted"/>
<dbReference type="Pfam" id="PF03184">
    <property type="entry name" value="DDE_1"/>
    <property type="match status" value="1"/>
</dbReference>
<name>A0A127Z6R7_9BASI</name>
<dbReference type="AlphaFoldDB" id="A0A127Z6R7"/>
<organism evidence="2">
    <name type="scientific">Sporisorium scitamineum</name>
    <dbReference type="NCBI Taxonomy" id="49012"/>
    <lineage>
        <taxon>Eukaryota</taxon>
        <taxon>Fungi</taxon>
        <taxon>Dikarya</taxon>
        <taxon>Basidiomycota</taxon>
        <taxon>Ustilaginomycotina</taxon>
        <taxon>Ustilaginomycetes</taxon>
        <taxon>Ustilaginales</taxon>
        <taxon>Ustilaginaceae</taxon>
        <taxon>Sporisorium</taxon>
    </lineage>
</organism>
<dbReference type="GO" id="GO:0003676">
    <property type="term" value="F:nucleic acid binding"/>
    <property type="evidence" value="ECO:0007669"/>
    <property type="project" value="InterPro"/>
</dbReference>
<feature type="domain" description="DDE-1" evidence="1">
    <location>
        <begin position="10"/>
        <end position="136"/>
    </location>
</feature>
<accession>A0A127Z6R7</accession>
<dbReference type="OrthoDB" id="2554202at2759"/>
<evidence type="ECO:0000313" key="2">
    <source>
        <dbReference type="EMBL" id="CDS82241.1"/>
    </source>
</evidence>